<feature type="compositionally biased region" description="Pro residues" evidence="1">
    <location>
        <begin position="166"/>
        <end position="185"/>
    </location>
</feature>
<dbReference type="EMBL" id="CP163439">
    <property type="protein sequence ID" value="XDQ37253.1"/>
    <property type="molecule type" value="Genomic_DNA"/>
</dbReference>
<evidence type="ECO:0000256" key="1">
    <source>
        <dbReference type="SAM" id="MobiDB-lite"/>
    </source>
</evidence>
<feature type="compositionally biased region" description="Polar residues" evidence="1">
    <location>
        <begin position="1"/>
        <end position="11"/>
    </location>
</feature>
<feature type="region of interest" description="Disordered" evidence="1">
    <location>
        <begin position="67"/>
        <end position="209"/>
    </location>
</feature>
<gene>
    <name evidence="2" type="ORF">AB5J49_30125</name>
</gene>
<organism evidence="2">
    <name type="scientific">Streptomyces sp. R28</name>
    <dbReference type="NCBI Taxonomy" id="3238628"/>
    <lineage>
        <taxon>Bacteria</taxon>
        <taxon>Bacillati</taxon>
        <taxon>Actinomycetota</taxon>
        <taxon>Actinomycetes</taxon>
        <taxon>Kitasatosporales</taxon>
        <taxon>Streptomycetaceae</taxon>
        <taxon>Streptomyces</taxon>
    </lineage>
</organism>
<sequence length="209" mass="20673">MGGTAETSAETGASGEADQTVPRLFGPRGRHRRPRPRKVLLAAGGLALAAGALSLLRVAPDSEVAGLGATEADPATDAASDTYTDTDTDGSTNAAAALPTAAQQPSPSATSAMGGLGTTPTPGTIVVPTTNTTAAPPPGGRGATTDHTPPLTPTPHRPATTGNAPQPAPTPPPSRPTTNPPSPQPDHPDEDSVCVPIIGLCVDQLPNGD</sequence>
<feature type="compositionally biased region" description="Low complexity" evidence="1">
    <location>
        <begin position="69"/>
        <end position="85"/>
    </location>
</feature>
<dbReference type="RefSeq" id="WP_369171992.1">
    <property type="nucleotide sequence ID" value="NZ_CP163439.1"/>
</dbReference>
<accession>A0AB39Q767</accession>
<feature type="compositionally biased region" description="Low complexity" evidence="1">
    <location>
        <begin position="94"/>
        <end position="134"/>
    </location>
</feature>
<proteinExistence type="predicted"/>
<evidence type="ECO:0000313" key="2">
    <source>
        <dbReference type="EMBL" id="XDQ37253.1"/>
    </source>
</evidence>
<name>A0AB39Q767_9ACTN</name>
<feature type="region of interest" description="Disordered" evidence="1">
    <location>
        <begin position="1"/>
        <end position="37"/>
    </location>
</feature>
<dbReference type="AlphaFoldDB" id="A0AB39Q767"/>
<protein>
    <submittedName>
        <fullName evidence="2">Uncharacterized protein</fullName>
    </submittedName>
</protein>
<reference evidence="2" key="1">
    <citation type="submission" date="2024-07" db="EMBL/GenBank/DDBJ databases">
        <authorList>
            <person name="Yu S.T."/>
        </authorList>
    </citation>
    <scope>NUCLEOTIDE SEQUENCE</scope>
    <source>
        <strain evidence="2">R28</strain>
    </source>
</reference>
<feature type="compositionally biased region" description="Basic residues" evidence="1">
    <location>
        <begin position="28"/>
        <end position="37"/>
    </location>
</feature>